<sequence>MMLLDGFFIIVYIMKSYLPERWANEPIFGNMWMPSIIEHDMILLENQLLFFVLEHLFNLAPASNHHYTYPNLFDLTICAMSGFVNMTKTPRTIDRSKVKHILDLLRSCCIPLPLSPTKSLQDDLTSKRLSVTELHNARVKFKVGVSKSSCLLDLKFTNGVLEIQPLFIEGRTEPFFRNLIALEQCHYPTFAHVTCYAVFMDYLINIPKDAGLLIHHEIIENYLGDREEISRFINNLFKDIASDDQSSYFSGDYARLNAYCKMHRHKWMTSLRRDYFSSPWEIISFLADVLLLILTLIQSVCSLISL</sequence>
<dbReference type="InterPro" id="IPR004158">
    <property type="entry name" value="DUF247_pln"/>
</dbReference>
<name>A0A834Z4I2_TETSI</name>
<dbReference type="OrthoDB" id="672127at2759"/>
<evidence type="ECO:0000313" key="2">
    <source>
        <dbReference type="Proteomes" id="UP000655225"/>
    </source>
</evidence>
<comment type="caution">
    <text evidence="1">The sequence shown here is derived from an EMBL/GenBank/DDBJ whole genome shotgun (WGS) entry which is preliminary data.</text>
</comment>
<dbReference type="Pfam" id="PF03140">
    <property type="entry name" value="DUF247"/>
    <property type="match status" value="1"/>
</dbReference>
<dbReference type="AlphaFoldDB" id="A0A834Z4I2"/>
<protein>
    <submittedName>
        <fullName evidence="1">Uncharacterized protein</fullName>
    </submittedName>
</protein>
<dbReference type="EMBL" id="JABCRI010000010">
    <property type="protein sequence ID" value="KAF8399252.1"/>
    <property type="molecule type" value="Genomic_DNA"/>
</dbReference>
<dbReference type="Proteomes" id="UP000655225">
    <property type="component" value="Unassembled WGS sequence"/>
</dbReference>
<evidence type="ECO:0000313" key="1">
    <source>
        <dbReference type="EMBL" id="KAF8399252.1"/>
    </source>
</evidence>
<dbReference type="PANTHER" id="PTHR31170">
    <property type="entry name" value="BNAC04G53230D PROTEIN"/>
    <property type="match status" value="1"/>
</dbReference>
<reference evidence="1 2" key="1">
    <citation type="submission" date="2020-04" db="EMBL/GenBank/DDBJ databases">
        <title>Plant Genome Project.</title>
        <authorList>
            <person name="Zhang R.-G."/>
        </authorList>
    </citation>
    <scope>NUCLEOTIDE SEQUENCE [LARGE SCALE GENOMIC DNA]</scope>
    <source>
        <strain evidence="1">YNK0</strain>
        <tissue evidence="1">Leaf</tissue>
    </source>
</reference>
<proteinExistence type="predicted"/>
<gene>
    <name evidence="1" type="ORF">HHK36_015117</name>
</gene>
<dbReference type="PANTHER" id="PTHR31170:SF25">
    <property type="entry name" value="BNAA09G04570D PROTEIN"/>
    <property type="match status" value="1"/>
</dbReference>
<dbReference type="OMA" id="TICAMSG"/>
<accession>A0A834Z4I2</accession>
<organism evidence="1 2">
    <name type="scientific">Tetracentron sinense</name>
    <name type="common">Spur-leaf</name>
    <dbReference type="NCBI Taxonomy" id="13715"/>
    <lineage>
        <taxon>Eukaryota</taxon>
        <taxon>Viridiplantae</taxon>
        <taxon>Streptophyta</taxon>
        <taxon>Embryophyta</taxon>
        <taxon>Tracheophyta</taxon>
        <taxon>Spermatophyta</taxon>
        <taxon>Magnoliopsida</taxon>
        <taxon>Trochodendrales</taxon>
        <taxon>Trochodendraceae</taxon>
        <taxon>Tetracentron</taxon>
    </lineage>
</organism>
<keyword evidence="2" id="KW-1185">Reference proteome</keyword>